<feature type="repeat" description="WD" evidence="5">
    <location>
        <begin position="448"/>
        <end position="489"/>
    </location>
</feature>
<dbReference type="GO" id="GO:0000480">
    <property type="term" value="P:endonucleolytic cleavage in 5'-ETS of tricistronic rRNA transcript (SSU-rRNA, 5.8S rRNA, LSU-rRNA)"/>
    <property type="evidence" value="ECO:0007669"/>
    <property type="project" value="TreeGrafter"/>
</dbReference>
<evidence type="ECO:0000256" key="4">
    <source>
        <dbReference type="ARBA" id="ARBA00023242"/>
    </source>
</evidence>
<feature type="repeat" description="WD" evidence="5">
    <location>
        <begin position="490"/>
        <end position="531"/>
    </location>
</feature>
<gene>
    <name evidence="7" type="ORF">DIURU_002906</name>
</gene>
<dbReference type="InterPro" id="IPR036322">
    <property type="entry name" value="WD40_repeat_dom_sf"/>
</dbReference>
<dbReference type="OMA" id="PYVQRHF"/>
<evidence type="ECO:0000256" key="3">
    <source>
        <dbReference type="ARBA" id="ARBA00022737"/>
    </source>
</evidence>
<feature type="repeat" description="WD" evidence="5">
    <location>
        <begin position="532"/>
        <end position="565"/>
    </location>
</feature>
<comment type="subcellular location">
    <subcellularLocation>
        <location evidence="1">Nucleus</location>
        <location evidence="1">Nucleolus</location>
    </subcellularLocation>
</comment>
<dbReference type="InterPro" id="IPR015943">
    <property type="entry name" value="WD40/YVTN_repeat-like_dom_sf"/>
</dbReference>
<dbReference type="SUPFAM" id="SSF50978">
    <property type="entry name" value="WD40 repeat-like"/>
    <property type="match status" value="2"/>
</dbReference>
<evidence type="ECO:0000256" key="5">
    <source>
        <dbReference type="PROSITE-ProRule" id="PRU00221"/>
    </source>
</evidence>
<dbReference type="GO" id="GO:0034511">
    <property type="term" value="F:U3 snoRNA binding"/>
    <property type="evidence" value="ECO:0007669"/>
    <property type="project" value="TreeGrafter"/>
</dbReference>
<feature type="repeat" description="WD" evidence="5">
    <location>
        <begin position="401"/>
        <end position="444"/>
    </location>
</feature>
<evidence type="ECO:0000259" key="6">
    <source>
        <dbReference type="Pfam" id="PF08625"/>
    </source>
</evidence>
<proteinExistence type="predicted"/>
<feature type="repeat" description="WD" evidence="5">
    <location>
        <begin position="573"/>
        <end position="615"/>
    </location>
</feature>
<dbReference type="Gene3D" id="2.130.10.10">
    <property type="entry name" value="YVTN repeat-like/Quinoprotein amine dehydrogenase"/>
    <property type="match status" value="3"/>
</dbReference>
<dbReference type="InterPro" id="IPR020472">
    <property type="entry name" value="WD40_PAC1"/>
</dbReference>
<sequence length="757" mass="82578">MVARTSFEQTTASIEPWYTGNIAPGISDHYLVTPLEEDVCFIDVSTQNVAFRIEGDGEPITAVAITPDGQWAAIASQSQQLRIVNVEAQQVTHTHRLGSPVYIATADARSSLFALGGSDGVVTVWDIAGGYVTHSLKGHGTTVSSVRFNNGDATHFLLASGDIMGTIKVWDLVKRKAIHTLNEHTAAVRGLGFVEDSRRSQSSYALISGGRDDVVILYNQSYRAAKVIPMSESVESCGFFDYDDEPCFYTGGNSAQLKVWSVSSLAVLAQTAKPLETSEELVIIDVFEVDDALVTTLSDQTIIYYDRRSLLPQLTLAGNHGIIADCKPVGDNLVLATNSPSVRIVRADAPLQVEFLQGHTDLVNGVDVSPSGQWMVTGGKDGVAIVWHLGDDGHWALHSSYSGHSGSVSSVAIARVDPPQFIITAGADLTIKKWKITKGENSTAIYTRRAHDKEINAVDISPNDEHLATASYDKTAKIWDIDSGETRGVLRGHRRGLWDIAFSPYAPQVATASGDKTAKVWSLQTFGCVQTLEGHTNSVQRVAWLNPESPQVVSTGADGLVKVWSSGEEVATLDGHDNRIWALAVTADAVASIITGDADGKIVVWHDVTDEMLKQQQEAEKQRVEDIQRLDRLVASNEMGEAFLLALTLGHSMKLYHVITQMEDDEQLAAVIESLDQDQLVSVLKRARDWNTNFRHFEAAQRVVAVVLRRPVAELHAVPAAMKIIDALVPYNQRHLARVDDMIEASYVLDYCVEEMA</sequence>
<dbReference type="InterPro" id="IPR019775">
    <property type="entry name" value="WD40_repeat_CS"/>
</dbReference>
<dbReference type="PANTHER" id="PTHR19854:SF15">
    <property type="entry name" value="TRANSDUCIN BETA-LIKE PROTEIN 3"/>
    <property type="match status" value="1"/>
</dbReference>
<dbReference type="GeneID" id="54781557"/>
<dbReference type="PRINTS" id="PR00320">
    <property type="entry name" value="GPROTEINBRPT"/>
</dbReference>
<accession>A0A642UNL4</accession>
<dbReference type="GO" id="GO:0030686">
    <property type="term" value="C:90S preribosome"/>
    <property type="evidence" value="ECO:0007669"/>
    <property type="project" value="TreeGrafter"/>
</dbReference>
<protein>
    <recommendedName>
        <fullName evidence="6">U3 small nucleolar RNA-associated protein 13 C-terminal domain-containing protein</fullName>
    </recommendedName>
</protein>
<evidence type="ECO:0000256" key="1">
    <source>
        <dbReference type="ARBA" id="ARBA00004604"/>
    </source>
</evidence>
<organism evidence="7 8">
    <name type="scientific">Diutina rugosa</name>
    <name type="common">Yeast</name>
    <name type="synonym">Candida rugosa</name>
    <dbReference type="NCBI Taxonomy" id="5481"/>
    <lineage>
        <taxon>Eukaryota</taxon>
        <taxon>Fungi</taxon>
        <taxon>Dikarya</taxon>
        <taxon>Ascomycota</taxon>
        <taxon>Saccharomycotina</taxon>
        <taxon>Pichiomycetes</taxon>
        <taxon>Debaryomycetaceae</taxon>
        <taxon>Diutina</taxon>
    </lineage>
</organism>
<keyword evidence="8" id="KW-1185">Reference proteome</keyword>
<dbReference type="Pfam" id="PF00400">
    <property type="entry name" value="WD40"/>
    <property type="match status" value="8"/>
</dbReference>
<evidence type="ECO:0000313" key="7">
    <source>
        <dbReference type="EMBL" id="KAA8902452.1"/>
    </source>
</evidence>
<keyword evidence="2 5" id="KW-0853">WD repeat</keyword>
<dbReference type="PROSITE" id="PS50294">
    <property type="entry name" value="WD_REPEATS_REGION"/>
    <property type="match status" value="4"/>
</dbReference>
<dbReference type="GO" id="GO:0000472">
    <property type="term" value="P:endonucleolytic cleavage to generate mature 5'-end of SSU-rRNA from (SSU-rRNA, 5.8S rRNA, LSU-rRNA)"/>
    <property type="evidence" value="ECO:0007669"/>
    <property type="project" value="TreeGrafter"/>
</dbReference>
<name>A0A642UNL4_DIURU</name>
<dbReference type="VEuPathDB" id="FungiDB:DIURU_002906"/>
<dbReference type="RefSeq" id="XP_034012437.1">
    <property type="nucleotide sequence ID" value="XM_034155609.1"/>
</dbReference>
<feature type="repeat" description="WD" evidence="5">
    <location>
        <begin position="356"/>
        <end position="389"/>
    </location>
</feature>
<dbReference type="InterPro" id="IPR001680">
    <property type="entry name" value="WD40_rpt"/>
</dbReference>
<dbReference type="GO" id="GO:0032040">
    <property type="term" value="C:small-subunit processome"/>
    <property type="evidence" value="ECO:0007669"/>
    <property type="project" value="InterPro"/>
</dbReference>
<dbReference type="PROSITE" id="PS50082">
    <property type="entry name" value="WD_REPEATS_2"/>
    <property type="match status" value="7"/>
</dbReference>
<keyword evidence="4" id="KW-0539">Nucleus</keyword>
<comment type="caution">
    <text evidence="7">The sequence shown here is derived from an EMBL/GenBank/DDBJ whole genome shotgun (WGS) entry which is preliminary data.</text>
</comment>
<dbReference type="SMART" id="SM00320">
    <property type="entry name" value="WD40"/>
    <property type="match status" value="11"/>
</dbReference>
<dbReference type="Proteomes" id="UP000449547">
    <property type="component" value="Unassembled WGS sequence"/>
</dbReference>
<evidence type="ECO:0000313" key="8">
    <source>
        <dbReference type="Proteomes" id="UP000449547"/>
    </source>
</evidence>
<dbReference type="OrthoDB" id="5414888at2759"/>
<dbReference type="PROSITE" id="PS00678">
    <property type="entry name" value="WD_REPEATS_1"/>
    <property type="match status" value="1"/>
</dbReference>
<dbReference type="CDD" id="cd00200">
    <property type="entry name" value="WD40"/>
    <property type="match status" value="1"/>
</dbReference>
<dbReference type="AlphaFoldDB" id="A0A642UNL4"/>
<dbReference type="PANTHER" id="PTHR19854">
    <property type="entry name" value="TRANSDUCIN BETA-LIKE 3"/>
    <property type="match status" value="1"/>
</dbReference>
<keyword evidence="3" id="KW-0677">Repeat</keyword>
<evidence type="ECO:0000256" key="2">
    <source>
        <dbReference type="ARBA" id="ARBA00022574"/>
    </source>
</evidence>
<dbReference type="InterPro" id="IPR013934">
    <property type="entry name" value="Utp13_C"/>
</dbReference>
<dbReference type="Pfam" id="PF08625">
    <property type="entry name" value="Utp13"/>
    <property type="match status" value="1"/>
</dbReference>
<reference evidence="7 8" key="1">
    <citation type="submission" date="2019-07" db="EMBL/GenBank/DDBJ databases">
        <title>Genome assembly of two rare yeast pathogens: Diutina rugosa and Trichomonascus ciferrii.</title>
        <authorList>
            <person name="Mixao V."/>
            <person name="Saus E."/>
            <person name="Hansen A."/>
            <person name="Lass-Flor C."/>
            <person name="Gabaldon T."/>
        </authorList>
    </citation>
    <scope>NUCLEOTIDE SEQUENCE [LARGE SCALE GENOMIC DNA]</scope>
    <source>
        <strain evidence="7 8">CBS 613</strain>
    </source>
</reference>
<dbReference type="EMBL" id="SWFT01000090">
    <property type="protein sequence ID" value="KAA8902452.1"/>
    <property type="molecule type" value="Genomic_DNA"/>
</dbReference>
<feature type="repeat" description="WD" evidence="5">
    <location>
        <begin position="136"/>
        <end position="180"/>
    </location>
</feature>
<feature type="domain" description="U3 small nucleolar RNA-associated protein 13 C-terminal" evidence="6">
    <location>
        <begin position="628"/>
        <end position="756"/>
    </location>
</feature>